<keyword evidence="13" id="KW-0679">Respiratory chain</keyword>
<evidence type="ECO:0000256" key="10">
    <source>
        <dbReference type="ARBA" id="ARBA00023075"/>
    </source>
</evidence>
<protein>
    <recommendedName>
        <fullName evidence="4 13">NADH-ubiquinone oxidoreductase chain 3</fullName>
        <ecNumber evidence="3 13">7.1.1.2</ecNumber>
    </recommendedName>
</protein>
<gene>
    <name evidence="14" type="primary">nad3</name>
</gene>
<dbReference type="InterPro" id="IPR000440">
    <property type="entry name" value="NADH_UbQ/plastoQ_OxRdtase_su3"/>
</dbReference>
<keyword evidence="7 13" id="KW-1278">Translocase</keyword>
<reference evidence="14" key="1">
    <citation type="submission" date="2012-06" db="EMBL/GenBank/DDBJ databases">
        <title>Mitogenomics of the Coleoptera under dense taxon sampling.</title>
        <authorList>
            <person name="Timmermans M.J.T.N."/>
            <person name="Lim J."/>
            <person name="Dodsworth S."/>
            <person name="Haran J."/>
            <person name="Ahrens D."/>
            <person name="Bocak L."/>
            <person name="London A."/>
            <person name="Culverwell L."/>
            <person name="Vogler A.P."/>
        </authorList>
    </citation>
    <scope>NUCLEOTIDE SEQUENCE</scope>
</reference>
<evidence type="ECO:0000256" key="13">
    <source>
        <dbReference type="RuleBase" id="RU003640"/>
    </source>
</evidence>
<dbReference type="GO" id="GO:0031966">
    <property type="term" value="C:mitochondrial membrane"/>
    <property type="evidence" value="ECO:0007669"/>
    <property type="project" value="UniProtKB-SubCell"/>
</dbReference>
<evidence type="ECO:0000256" key="12">
    <source>
        <dbReference type="ARBA" id="ARBA00049551"/>
    </source>
</evidence>
<keyword evidence="13" id="KW-0249">Electron transport</keyword>
<dbReference type="PANTHER" id="PTHR11058:SF9">
    <property type="entry name" value="NADH-UBIQUINONE OXIDOREDUCTASE CHAIN 3"/>
    <property type="match status" value="1"/>
</dbReference>
<dbReference type="GO" id="GO:0030964">
    <property type="term" value="C:NADH dehydrogenase complex"/>
    <property type="evidence" value="ECO:0007669"/>
    <property type="project" value="TreeGrafter"/>
</dbReference>
<keyword evidence="13 14" id="KW-0496">Mitochondrion</keyword>
<evidence type="ECO:0000313" key="14">
    <source>
        <dbReference type="EMBL" id="ALO76953.1"/>
    </source>
</evidence>
<evidence type="ECO:0000256" key="11">
    <source>
        <dbReference type="ARBA" id="ARBA00023136"/>
    </source>
</evidence>
<comment type="subcellular location">
    <subcellularLocation>
        <location evidence="1">Membrane</location>
        <topology evidence="1">Multi-pass membrane protein</topology>
    </subcellularLocation>
    <subcellularLocation>
        <location evidence="13">Mitochondrion membrane</location>
        <topology evidence="13">Multi-pass membrane protein</topology>
    </subcellularLocation>
</comment>
<evidence type="ECO:0000256" key="6">
    <source>
        <dbReference type="ARBA" id="ARBA00022692"/>
    </source>
</evidence>
<comment type="function">
    <text evidence="13">Core subunit of the mitochondrial membrane respiratory chain NADH dehydrogenase (Complex I) which catalyzes electron transfer from NADH through the respiratory chain, using ubiquinone as an electron acceptor. Essential for the catalytic activity of complex I.</text>
</comment>
<keyword evidence="11 13" id="KW-0472">Membrane</keyword>
<organism evidence="14">
    <name type="scientific">Fleutiauxia armata</name>
    <dbReference type="NCBI Taxonomy" id="1205662"/>
    <lineage>
        <taxon>Eukaryota</taxon>
        <taxon>Metazoa</taxon>
        <taxon>Ecdysozoa</taxon>
        <taxon>Arthropoda</taxon>
        <taxon>Hexapoda</taxon>
        <taxon>Insecta</taxon>
        <taxon>Pterygota</taxon>
        <taxon>Neoptera</taxon>
        <taxon>Endopterygota</taxon>
        <taxon>Coleoptera</taxon>
        <taxon>Polyphaga</taxon>
        <taxon>Cucujiformia</taxon>
        <taxon>Chrysomeloidea</taxon>
        <taxon>Chrysomelidae</taxon>
        <taxon>Galerucinae</taxon>
        <taxon>Fleutiauxia</taxon>
    </lineage>
</organism>
<geneLocation type="mitochondrion" evidence="14"/>
<comment type="catalytic activity">
    <reaction evidence="12 13">
        <text>a ubiquinone + NADH + 5 H(+)(in) = a ubiquinol + NAD(+) + 4 H(+)(out)</text>
        <dbReference type="Rhea" id="RHEA:29091"/>
        <dbReference type="Rhea" id="RHEA-COMP:9565"/>
        <dbReference type="Rhea" id="RHEA-COMP:9566"/>
        <dbReference type="ChEBI" id="CHEBI:15378"/>
        <dbReference type="ChEBI" id="CHEBI:16389"/>
        <dbReference type="ChEBI" id="CHEBI:17976"/>
        <dbReference type="ChEBI" id="CHEBI:57540"/>
        <dbReference type="ChEBI" id="CHEBI:57945"/>
        <dbReference type="EC" id="7.1.1.2"/>
    </reaction>
</comment>
<keyword evidence="10 13" id="KW-0830">Ubiquinone</keyword>
<evidence type="ECO:0000256" key="8">
    <source>
        <dbReference type="ARBA" id="ARBA00022989"/>
    </source>
</evidence>
<evidence type="ECO:0000256" key="5">
    <source>
        <dbReference type="ARBA" id="ARBA00022448"/>
    </source>
</evidence>
<comment type="similarity">
    <text evidence="2 13">Belongs to the complex I subunit 3 family.</text>
</comment>
<evidence type="ECO:0000256" key="9">
    <source>
        <dbReference type="ARBA" id="ARBA00023027"/>
    </source>
</evidence>
<dbReference type="InterPro" id="IPR038430">
    <property type="entry name" value="NDAH_ubi_oxred_su3_sf"/>
</dbReference>
<keyword evidence="6 13" id="KW-0812">Transmembrane</keyword>
<feature type="transmembrane region" description="Helical" evidence="13">
    <location>
        <begin position="56"/>
        <end position="81"/>
    </location>
</feature>
<keyword evidence="9 13" id="KW-0520">NAD</keyword>
<feature type="transmembrane region" description="Helical" evidence="13">
    <location>
        <begin position="6"/>
        <end position="26"/>
    </location>
</feature>
<dbReference type="AlphaFoldDB" id="A0A0S2MQE5"/>
<keyword evidence="5 13" id="KW-0813">Transport</keyword>
<sequence length="118" mass="13583">MIKILMILTFLIQIIMTMLGVILNVASKKTSHDREKSSPFECGFDPKSSARLPFSLHFFLIAIIFLIFDVEITLLLPIIMAMKISNISNYSIILIFFIMILLMGLYHEWNQGALNWTN</sequence>
<evidence type="ECO:0000256" key="7">
    <source>
        <dbReference type="ARBA" id="ARBA00022967"/>
    </source>
</evidence>
<dbReference type="Pfam" id="PF00507">
    <property type="entry name" value="Oxidored_q4"/>
    <property type="match status" value="1"/>
</dbReference>
<accession>A0A0S2MQE5</accession>
<dbReference type="Gene3D" id="1.20.58.1610">
    <property type="entry name" value="NADH:ubiquinone/plastoquinone oxidoreductase, chain 3"/>
    <property type="match status" value="1"/>
</dbReference>
<dbReference type="GO" id="GO:0008137">
    <property type="term" value="F:NADH dehydrogenase (ubiquinone) activity"/>
    <property type="evidence" value="ECO:0007669"/>
    <property type="project" value="UniProtKB-UniRule"/>
</dbReference>
<dbReference type="FunFam" id="1.20.58.1610:FF:000004">
    <property type="entry name" value="NADH-quinone oxidoreductase subunit A"/>
    <property type="match status" value="1"/>
</dbReference>
<evidence type="ECO:0000256" key="1">
    <source>
        <dbReference type="ARBA" id="ARBA00004141"/>
    </source>
</evidence>
<feature type="transmembrane region" description="Helical" evidence="13">
    <location>
        <begin position="87"/>
        <end position="106"/>
    </location>
</feature>
<evidence type="ECO:0000256" key="3">
    <source>
        <dbReference type="ARBA" id="ARBA00012944"/>
    </source>
</evidence>
<dbReference type="EMBL" id="JX412797">
    <property type="protein sequence ID" value="ALO76953.1"/>
    <property type="molecule type" value="Genomic_DNA"/>
</dbReference>
<dbReference type="PANTHER" id="PTHR11058">
    <property type="entry name" value="NADH-UBIQUINONE OXIDOREDUCTASE CHAIN 3"/>
    <property type="match status" value="1"/>
</dbReference>
<name>A0A0S2MQE5_9CUCU</name>
<proteinExistence type="inferred from homology"/>
<evidence type="ECO:0000256" key="2">
    <source>
        <dbReference type="ARBA" id="ARBA00008472"/>
    </source>
</evidence>
<keyword evidence="8 13" id="KW-1133">Transmembrane helix</keyword>
<dbReference type="EC" id="7.1.1.2" evidence="3 13"/>
<evidence type="ECO:0000256" key="4">
    <source>
        <dbReference type="ARBA" id="ARBA00021007"/>
    </source>
</evidence>